<evidence type="ECO:0000256" key="1">
    <source>
        <dbReference type="SAM" id="MobiDB-lite"/>
    </source>
</evidence>
<feature type="domain" description="SET" evidence="2">
    <location>
        <begin position="16"/>
        <end position="191"/>
    </location>
</feature>
<dbReference type="InterPro" id="IPR046341">
    <property type="entry name" value="SET_dom_sf"/>
</dbReference>
<dbReference type="OrthoDB" id="265717at2759"/>
<gene>
    <name evidence="3" type="ORF">DMC30DRAFT_352268</name>
</gene>
<dbReference type="EMBL" id="SOZI01000066">
    <property type="protein sequence ID" value="TNY20469.1"/>
    <property type="molecule type" value="Genomic_DNA"/>
</dbReference>
<comment type="caution">
    <text evidence="3">The sequence shown here is derived from an EMBL/GenBank/DDBJ whole genome shotgun (WGS) entry which is preliminary data.</text>
</comment>
<feature type="compositionally biased region" description="Acidic residues" evidence="1">
    <location>
        <begin position="75"/>
        <end position="87"/>
    </location>
</feature>
<dbReference type="SMART" id="SM00317">
    <property type="entry name" value="SET"/>
    <property type="match status" value="1"/>
</dbReference>
<dbReference type="InterPro" id="IPR053185">
    <property type="entry name" value="SET_domain_protein"/>
</dbReference>
<dbReference type="Pfam" id="PF00856">
    <property type="entry name" value="SET"/>
    <property type="match status" value="1"/>
</dbReference>
<dbReference type="PANTHER" id="PTHR47332">
    <property type="entry name" value="SET DOMAIN-CONTAINING PROTEIN 5"/>
    <property type="match status" value="1"/>
</dbReference>
<dbReference type="PROSITE" id="PS50280">
    <property type="entry name" value="SET"/>
    <property type="match status" value="1"/>
</dbReference>
<dbReference type="AlphaFoldDB" id="A0A5C5FVT6"/>
<evidence type="ECO:0000313" key="4">
    <source>
        <dbReference type="Proteomes" id="UP000311382"/>
    </source>
</evidence>
<evidence type="ECO:0000313" key="3">
    <source>
        <dbReference type="EMBL" id="TNY20469.1"/>
    </source>
</evidence>
<dbReference type="STRING" id="5288.A0A5C5FVT6"/>
<keyword evidence="4" id="KW-1185">Reference proteome</keyword>
<reference evidence="3 4" key="1">
    <citation type="submission" date="2019-03" db="EMBL/GenBank/DDBJ databases">
        <title>Rhodosporidium diobovatum UCD-FST 08-225 genome sequencing, assembly, and annotation.</title>
        <authorList>
            <person name="Fakankun I.U."/>
            <person name="Fristensky B."/>
            <person name="Levin D.B."/>
        </authorList>
    </citation>
    <scope>NUCLEOTIDE SEQUENCE [LARGE SCALE GENOMIC DNA]</scope>
    <source>
        <strain evidence="3 4">UCD-FST 08-225</strain>
    </source>
</reference>
<dbReference type="Gene3D" id="2.170.270.10">
    <property type="entry name" value="SET domain"/>
    <property type="match status" value="1"/>
</dbReference>
<organism evidence="3 4">
    <name type="scientific">Rhodotorula diobovata</name>
    <dbReference type="NCBI Taxonomy" id="5288"/>
    <lineage>
        <taxon>Eukaryota</taxon>
        <taxon>Fungi</taxon>
        <taxon>Dikarya</taxon>
        <taxon>Basidiomycota</taxon>
        <taxon>Pucciniomycotina</taxon>
        <taxon>Microbotryomycetes</taxon>
        <taxon>Sporidiobolales</taxon>
        <taxon>Sporidiobolaceae</taxon>
        <taxon>Rhodotorula</taxon>
    </lineage>
</organism>
<sequence length="298" mass="33517">MDADAPLSSAVPPKDRAFEIRPTPLGYLGAFSTRAIPRGTLVLNDQPLFTLDAPLQAYLFSRAQAGQGGGPTPVEGEEGDDDDDDEPPKDFDDFLDRTIRTMLSCKTREQRDEFWALANTRPDLPPAQGIFATNAVQTSGETGGLFPLLSRFNSSCRPTLSRPAWDPSRASSRLYALRDIQPGEELTWTYLSVTFEFEGVDARRDEMRRVFEFECGCPACGEGLMSDEERGRSEKRLLQLRRLKERLKGGYREGEGREQSDEDREARRALLKRMAELSREEGLWETADRLDKALEAET</sequence>
<dbReference type="PANTHER" id="PTHR47332:SF4">
    <property type="entry name" value="SET DOMAIN-CONTAINING PROTEIN 5"/>
    <property type="match status" value="1"/>
</dbReference>
<name>A0A5C5FVT6_9BASI</name>
<dbReference type="InterPro" id="IPR001214">
    <property type="entry name" value="SET_dom"/>
</dbReference>
<proteinExistence type="predicted"/>
<protein>
    <recommendedName>
        <fullName evidence="2">SET domain-containing protein</fullName>
    </recommendedName>
</protein>
<dbReference type="SUPFAM" id="SSF82199">
    <property type="entry name" value="SET domain"/>
    <property type="match status" value="1"/>
</dbReference>
<accession>A0A5C5FVT6</accession>
<dbReference type="CDD" id="cd20071">
    <property type="entry name" value="SET_SMYD"/>
    <property type="match status" value="1"/>
</dbReference>
<evidence type="ECO:0000259" key="2">
    <source>
        <dbReference type="PROSITE" id="PS50280"/>
    </source>
</evidence>
<dbReference type="Proteomes" id="UP000311382">
    <property type="component" value="Unassembled WGS sequence"/>
</dbReference>
<feature type="region of interest" description="Disordered" evidence="1">
    <location>
        <begin position="64"/>
        <end position="93"/>
    </location>
</feature>